<protein>
    <submittedName>
        <fullName evidence="3">Adenylate/guanylate cyclase domain-containing protein</fullName>
    </submittedName>
</protein>
<dbReference type="Gene3D" id="3.30.70.1230">
    <property type="entry name" value="Nucleotide cyclase"/>
    <property type="match status" value="1"/>
</dbReference>
<dbReference type="RefSeq" id="WP_226763343.1">
    <property type="nucleotide sequence ID" value="NZ_JAJAWG010000002.1"/>
</dbReference>
<keyword evidence="4" id="KW-1185">Reference proteome</keyword>
<evidence type="ECO:0000259" key="2">
    <source>
        <dbReference type="PROSITE" id="PS50125"/>
    </source>
</evidence>
<keyword evidence="1" id="KW-0812">Transmembrane</keyword>
<dbReference type="PANTHER" id="PTHR43081:SF1">
    <property type="entry name" value="ADENYLATE CYCLASE, TERMINAL-DIFFERENTIATION SPECIFIC"/>
    <property type="match status" value="1"/>
</dbReference>
<organism evidence="3 4">
    <name type="scientific">Deefgea salmonis</name>
    <dbReference type="NCBI Taxonomy" id="2875502"/>
    <lineage>
        <taxon>Bacteria</taxon>
        <taxon>Pseudomonadati</taxon>
        <taxon>Pseudomonadota</taxon>
        <taxon>Betaproteobacteria</taxon>
        <taxon>Neisseriales</taxon>
        <taxon>Chitinibacteraceae</taxon>
        <taxon>Deefgea</taxon>
    </lineage>
</organism>
<feature type="transmembrane region" description="Helical" evidence="1">
    <location>
        <begin position="307"/>
        <end position="324"/>
    </location>
</feature>
<dbReference type="PROSITE" id="PS50125">
    <property type="entry name" value="GUANYLATE_CYCLASE_2"/>
    <property type="match status" value="1"/>
</dbReference>
<sequence length="606" mass="67240">MLRKHPYFALWALLAGLIVLDFVGVQFGQIADQRVGDVLQRQLATQRPAHADIVVVNIDQKSLEELAADAGRWPWPRSIHAELIDYIAAQKPQAIVFDLLFNERDVFRPEHDEALRTAAQQANKVYFPYLTLSDGEATPIKDLPTQLGILPQAIFDKDAKAILLLPWVLNPEQWQGGTINFNADSDGIGRYYSIDQNIAGWQIPSLPARLARDFNWPIPQTERMRIHWQTQRQHISYSDLYQAANREHSNRSMNEFTDKIVIIGTAAPGLQDLRPTTMGPLYPGVDILATAIDNLKYQDWLIESPRAPYGLLALLLCGLLAWGFTRGIHTLRLALALSVSSGLTLGLMWLGLTHNYYLPLISSLLWAWAYFWLAALIAYWAEKNSREHAVALFSRFLDARVVKQLIASGDIDLSQVAQSREITVLFSDIRGFTSLSEKHDPAAVVQLLNQYFTLQVDIIFKHGGTLDKFIGDAIMAFWGAPANDAEHAQHAVAAAIEMSAALDAFKQQLSDIEHFEIGIGLHTGPAVVGLIGSASRLDYTAIGDTVNLASRIEGLTKGCARILVSDATRAACDASAAPFEFIGHGQHSVKGREQNVLLFEPKEKAL</sequence>
<dbReference type="PANTHER" id="PTHR43081">
    <property type="entry name" value="ADENYLATE CYCLASE, TERMINAL-DIFFERENTIATION SPECIFIC-RELATED"/>
    <property type="match status" value="1"/>
</dbReference>
<dbReference type="Pfam" id="PF00211">
    <property type="entry name" value="Guanylate_cyc"/>
    <property type="match status" value="1"/>
</dbReference>
<dbReference type="InterPro" id="IPR007890">
    <property type="entry name" value="CHASE2"/>
</dbReference>
<keyword evidence="1" id="KW-0472">Membrane</keyword>
<dbReference type="InterPro" id="IPR001054">
    <property type="entry name" value="A/G_cyclase"/>
</dbReference>
<dbReference type="Proteomes" id="UP001198034">
    <property type="component" value="Unassembled WGS sequence"/>
</dbReference>
<proteinExistence type="predicted"/>
<dbReference type="SUPFAM" id="SSF55073">
    <property type="entry name" value="Nucleotide cyclase"/>
    <property type="match status" value="1"/>
</dbReference>
<evidence type="ECO:0000256" key="1">
    <source>
        <dbReference type="SAM" id="Phobius"/>
    </source>
</evidence>
<comment type="caution">
    <text evidence="3">The sequence shown here is derived from an EMBL/GenBank/DDBJ whole genome shotgun (WGS) entry which is preliminary data.</text>
</comment>
<evidence type="ECO:0000313" key="3">
    <source>
        <dbReference type="EMBL" id="MCB5195547.1"/>
    </source>
</evidence>
<dbReference type="CDD" id="cd07302">
    <property type="entry name" value="CHD"/>
    <property type="match status" value="1"/>
</dbReference>
<keyword evidence="1" id="KW-1133">Transmembrane helix</keyword>
<dbReference type="SMART" id="SM01080">
    <property type="entry name" value="CHASE2"/>
    <property type="match status" value="1"/>
</dbReference>
<dbReference type="Pfam" id="PF05226">
    <property type="entry name" value="CHASE2"/>
    <property type="match status" value="1"/>
</dbReference>
<feature type="domain" description="Guanylate cyclase" evidence="2">
    <location>
        <begin position="423"/>
        <end position="553"/>
    </location>
</feature>
<dbReference type="EMBL" id="JAJAWG010000002">
    <property type="protein sequence ID" value="MCB5195547.1"/>
    <property type="molecule type" value="Genomic_DNA"/>
</dbReference>
<dbReference type="InterPro" id="IPR050697">
    <property type="entry name" value="Adenylyl/Guanylyl_Cyclase_3/4"/>
</dbReference>
<dbReference type="SMART" id="SM00044">
    <property type="entry name" value="CYCc"/>
    <property type="match status" value="1"/>
</dbReference>
<gene>
    <name evidence="3" type="ORF">LG219_04475</name>
</gene>
<reference evidence="3 4" key="1">
    <citation type="submission" date="2021-10" db="EMBL/GenBank/DDBJ databases">
        <authorList>
            <person name="Chen M."/>
        </authorList>
    </citation>
    <scope>NUCLEOTIDE SEQUENCE [LARGE SCALE GENOMIC DNA]</scope>
    <source>
        <strain evidence="3 4">H3-26</strain>
    </source>
</reference>
<feature type="transmembrane region" description="Helical" evidence="1">
    <location>
        <begin position="356"/>
        <end position="381"/>
    </location>
</feature>
<feature type="transmembrane region" description="Helical" evidence="1">
    <location>
        <begin position="331"/>
        <end position="350"/>
    </location>
</feature>
<evidence type="ECO:0000313" key="4">
    <source>
        <dbReference type="Proteomes" id="UP001198034"/>
    </source>
</evidence>
<dbReference type="InterPro" id="IPR029787">
    <property type="entry name" value="Nucleotide_cyclase"/>
</dbReference>
<accession>A0ABS8BIU3</accession>
<name>A0ABS8BIU3_9NEIS</name>